<dbReference type="RefSeq" id="WP_088602051.1">
    <property type="nucleotide sequence ID" value="NZ_NJIH01000003.1"/>
</dbReference>
<keyword evidence="2 8" id="KW-0813">Transport</keyword>
<feature type="domain" description="TRAP C4-dicarboxylate transport system permease DctM subunit" evidence="11">
    <location>
        <begin position="200"/>
        <end position="607"/>
    </location>
</feature>
<accession>A0A225MQ87</accession>
<keyword evidence="6 9" id="KW-1133">Transmembrane helix</keyword>
<dbReference type="InterPro" id="IPR055348">
    <property type="entry name" value="DctQ"/>
</dbReference>
<dbReference type="InterPro" id="IPR010656">
    <property type="entry name" value="DctM"/>
</dbReference>
<feature type="transmembrane region" description="Helical" evidence="9">
    <location>
        <begin position="464"/>
        <end position="485"/>
    </location>
</feature>
<dbReference type="InterPro" id="IPR004681">
    <property type="entry name" value="TRAP_DctM"/>
</dbReference>
<evidence type="ECO:0000256" key="8">
    <source>
        <dbReference type="RuleBase" id="RU369079"/>
    </source>
</evidence>
<keyword evidence="5 9" id="KW-0812">Transmembrane</keyword>
<evidence type="ECO:0000313" key="13">
    <source>
        <dbReference type="Proteomes" id="UP000214603"/>
    </source>
</evidence>
<comment type="function">
    <text evidence="8">Part of the tripartite ATP-independent periplasmic (TRAP) transport system.</text>
</comment>
<feature type="transmembrane region" description="Helical" evidence="9">
    <location>
        <begin position="358"/>
        <end position="385"/>
    </location>
</feature>
<feature type="transmembrane region" description="Helical" evidence="9">
    <location>
        <begin position="94"/>
        <end position="114"/>
    </location>
</feature>
<dbReference type="AlphaFoldDB" id="A0A225MQ87"/>
<dbReference type="Proteomes" id="UP000214603">
    <property type="component" value="Unassembled WGS sequence"/>
</dbReference>
<feature type="transmembrane region" description="Helical" evidence="9">
    <location>
        <begin position="134"/>
        <end position="152"/>
    </location>
</feature>
<evidence type="ECO:0000256" key="9">
    <source>
        <dbReference type="SAM" id="Phobius"/>
    </source>
</evidence>
<dbReference type="Pfam" id="PF04290">
    <property type="entry name" value="DctQ"/>
    <property type="match status" value="1"/>
</dbReference>
<dbReference type="OrthoDB" id="8713284at2"/>
<evidence type="ECO:0000259" key="10">
    <source>
        <dbReference type="Pfam" id="PF04290"/>
    </source>
</evidence>
<evidence type="ECO:0000313" key="12">
    <source>
        <dbReference type="EMBL" id="OWT63466.1"/>
    </source>
</evidence>
<dbReference type="GO" id="GO:0005886">
    <property type="term" value="C:plasma membrane"/>
    <property type="evidence" value="ECO:0007669"/>
    <property type="project" value="UniProtKB-SubCell"/>
</dbReference>
<evidence type="ECO:0000256" key="4">
    <source>
        <dbReference type="ARBA" id="ARBA00022519"/>
    </source>
</evidence>
<dbReference type="NCBIfam" id="TIGR00786">
    <property type="entry name" value="dctM"/>
    <property type="match status" value="1"/>
</dbReference>
<feature type="transmembrane region" description="Helical" evidence="9">
    <location>
        <begin position="433"/>
        <end position="452"/>
    </location>
</feature>
<gene>
    <name evidence="12" type="ORF">CEY11_03805</name>
</gene>
<feature type="transmembrane region" description="Helical" evidence="9">
    <location>
        <begin position="549"/>
        <end position="576"/>
    </location>
</feature>
<feature type="transmembrane region" description="Helical" evidence="9">
    <location>
        <begin position="588"/>
        <end position="607"/>
    </location>
</feature>
<feature type="domain" description="Tripartite ATP-independent periplasmic transporters DctQ component" evidence="10">
    <location>
        <begin position="33"/>
        <end position="159"/>
    </location>
</feature>
<protein>
    <submittedName>
        <fullName evidence="12">TRAP transporter permease DctM</fullName>
    </submittedName>
</protein>
<feature type="transmembrane region" description="Helical" evidence="9">
    <location>
        <begin position="274"/>
        <end position="298"/>
    </location>
</feature>
<dbReference type="EMBL" id="NJIH01000003">
    <property type="protein sequence ID" value="OWT63466.1"/>
    <property type="molecule type" value="Genomic_DNA"/>
</dbReference>
<feature type="transmembrane region" description="Helical" evidence="9">
    <location>
        <begin position="57"/>
        <end position="74"/>
    </location>
</feature>
<sequence>MTMNLARRFGAMVEALDMAARGLAGVALIVELLVVLADVSARSFFGFSLLWSHEVSEIALSVITFVGGCVAYRAGHHSAVRIITDKMPAASAEYVLLVIEHLILVLAATVFYSAQQLLEINMLSTMPVLGIEVAWLDLPALVGMAMLVLFCIESILRRYDRRKVLRVAPAMLVVTVVAMFLYLGGSIAVQPNDALLIMLAAFFIGVLLGLPVAFSMTFASLLFLLVSGEAPVIALAQNMVDGSTSSFILLALPFFIFVGLVMERGGISTKLVAWAMAMVGHLRGGILQVMVVTTYLVAGISGSKTADVAAVGSVMRAELIKRGYKQEEGAAVLSAATAMSETIPPSIGMLVLGSVTPISIGTLFLAGIIPAAVVALCIMLAIYLITRLRGEQPGKRASGSVMLAAAIRAIPAMIMPAIMIIGIRAGIATPTEVSAVAAFYGVLLAVVIYRAIGWRDFCRITAESAVVSGMVLFIIAAAFAFSWALSAAYLPQQLVSFVHGTSKAVFLIESIFFLIIIGSLLEGLPALIILGPMLLPLATELGVGSVHYAILLLLAMGVGIFMPPLGVGFYVATAVLESKLESAAKAMLPFLGVLLIGILLVAFVPWFTDVLPALFE</sequence>
<evidence type="ECO:0000256" key="2">
    <source>
        <dbReference type="ARBA" id="ARBA00022448"/>
    </source>
</evidence>
<evidence type="ECO:0000256" key="7">
    <source>
        <dbReference type="ARBA" id="ARBA00023136"/>
    </source>
</evidence>
<proteinExistence type="predicted"/>
<keyword evidence="3" id="KW-1003">Cell membrane</keyword>
<feature type="transmembrane region" description="Helical" evidence="9">
    <location>
        <begin position="164"/>
        <end position="183"/>
    </location>
</feature>
<evidence type="ECO:0000256" key="5">
    <source>
        <dbReference type="ARBA" id="ARBA00022692"/>
    </source>
</evidence>
<keyword evidence="4 8" id="KW-0997">Cell inner membrane</keyword>
<keyword evidence="7 9" id="KW-0472">Membrane</keyword>
<comment type="subcellular location">
    <subcellularLocation>
        <location evidence="1 8">Cell inner membrane</location>
        <topology evidence="1 8">Multi-pass membrane protein</topology>
    </subcellularLocation>
</comment>
<evidence type="ECO:0000256" key="3">
    <source>
        <dbReference type="ARBA" id="ARBA00022475"/>
    </source>
</evidence>
<feature type="transmembrane region" description="Helical" evidence="9">
    <location>
        <begin position="195"/>
        <end position="214"/>
    </location>
</feature>
<dbReference type="Pfam" id="PF06808">
    <property type="entry name" value="DctM"/>
    <property type="match status" value="1"/>
</dbReference>
<reference evidence="13" key="1">
    <citation type="submission" date="2017-06" db="EMBL/GenBank/DDBJ databases">
        <title>Herbaspirillum phytohormonus sp. nov., isolated from the root nodule of Robinia pseudoacacia in lead-zinc mine.</title>
        <authorList>
            <person name="Fan M."/>
            <person name="Lin Y."/>
        </authorList>
    </citation>
    <scope>NUCLEOTIDE SEQUENCE [LARGE SCALE GENOMIC DNA]</scope>
    <source>
        <strain evidence="13">SC-089</strain>
    </source>
</reference>
<dbReference type="PANTHER" id="PTHR33362">
    <property type="entry name" value="SIALIC ACID TRAP TRANSPORTER PERMEASE PROTEIN SIAT-RELATED"/>
    <property type="match status" value="1"/>
</dbReference>
<dbReference type="GO" id="GO:0022857">
    <property type="term" value="F:transmembrane transporter activity"/>
    <property type="evidence" value="ECO:0007669"/>
    <property type="project" value="UniProtKB-UniRule"/>
</dbReference>
<dbReference type="PANTHER" id="PTHR33362:SF2">
    <property type="entry name" value="TRAP TRANSPORTER LARGE PERMEASE PROTEIN"/>
    <property type="match status" value="1"/>
</dbReference>
<feature type="transmembrane region" description="Helical" evidence="9">
    <location>
        <begin position="221"/>
        <end position="240"/>
    </location>
</feature>
<feature type="transmembrane region" description="Helical" evidence="9">
    <location>
        <begin position="246"/>
        <end position="262"/>
    </location>
</feature>
<evidence type="ECO:0000256" key="1">
    <source>
        <dbReference type="ARBA" id="ARBA00004429"/>
    </source>
</evidence>
<name>A0A225MQ87_9BURK</name>
<evidence type="ECO:0000259" key="11">
    <source>
        <dbReference type="Pfam" id="PF06808"/>
    </source>
</evidence>
<keyword evidence="13" id="KW-1185">Reference proteome</keyword>
<comment type="caution">
    <text evidence="12">The sequence shown here is derived from an EMBL/GenBank/DDBJ whole genome shotgun (WGS) entry which is preliminary data.</text>
</comment>
<evidence type="ECO:0000256" key="6">
    <source>
        <dbReference type="ARBA" id="ARBA00022989"/>
    </source>
</evidence>
<organism evidence="12 13">
    <name type="scientific">Candidimonas nitroreducens</name>
    <dbReference type="NCBI Taxonomy" id="683354"/>
    <lineage>
        <taxon>Bacteria</taxon>
        <taxon>Pseudomonadati</taxon>
        <taxon>Pseudomonadota</taxon>
        <taxon>Betaproteobacteria</taxon>
        <taxon>Burkholderiales</taxon>
        <taxon>Alcaligenaceae</taxon>
        <taxon>Candidimonas</taxon>
    </lineage>
</organism>
<feature type="transmembrane region" description="Helical" evidence="9">
    <location>
        <begin position="406"/>
        <end position="427"/>
    </location>
</feature>